<evidence type="ECO:0000313" key="2">
    <source>
        <dbReference type="EMBL" id="MBA9021305.1"/>
    </source>
</evidence>
<organism evidence="2 3">
    <name type="scientific">Aminobacter ciceronei</name>
    <dbReference type="NCBI Taxonomy" id="150723"/>
    <lineage>
        <taxon>Bacteria</taxon>
        <taxon>Pseudomonadati</taxon>
        <taxon>Pseudomonadota</taxon>
        <taxon>Alphaproteobacteria</taxon>
        <taxon>Hyphomicrobiales</taxon>
        <taxon>Phyllobacteriaceae</taxon>
        <taxon>Aminobacter</taxon>
    </lineage>
</organism>
<accession>A0ABR6C8J1</accession>
<feature type="region of interest" description="Disordered" evidence="1">
    <location>
        <begin position="66"/>
        <end position="88"/>
    </location>
</feature>
<reference evidence="2 3" key="1">
    <citation type="submission" date="2020-08" db="EMBL/GenBank/DDBJ databases">
        <title>Genomic Encyclopedia of Type Strains, Phase IV (KMG-IV): sequencing the most valuable type-strain genomes for metagenomic binning, comparative biology and taxonomic classification.</title>
        <authorList>
            <person name="Goeker M."/>
        </authorList>
    </citation>
    <scope>NUCLEOTIDE SEQUENCE [LARGE SCALE GENOMIC DNA]</scope>
    <source>
        <strain evidence="2 3">DSM 17455</strain>
    </source>
</reference>
<protein>
    <submittedName>
        <fullName evidence="2">Uncharacterized protein</fullName>
    </submittedName>
</protein>
<dbReference type="RefSeq" id="WP_182574579.1">
    <property type="nucleotide sequence ID" value="NZ_JACJHY010000015.1"/>
</dbReference>
<dbReference type="Proteomes" id="UP000587524">
    <property type="component" value="Unassembled WGS sequence"/>
</dbReference>
<keyword evidence="3" id="KW-1185">Reference proteome</keyword>
<gene>
    <name evidence="2" type="ORF">HNQ97_003311</name>
</gene>
<name>A0ABR6C8J1_9HYPH</name>
<proteinExistence type="predicted"/>
<dbReference type="EMBL" id="JACJHZ010000015">
    <property type="protein sequence ID" value="MBA9021305.1"/>
    <property type="molecule type" value="Genomic_DNA"/>
</dbReference>
<comment type="caution">
    <text evidence="2">The sequence shown here is derived from an EMBL/GenBank/DDBJ whole genome shotgun (WGS) entry which is preliminary data.</text>
</comment>
<evidence type="ECO:0000256" key="1">
    <source>
        <dbReference type="SAM" id="MobiDB-lite"/>
    </source>
</evidence>
<sequence>MGGHPLPDQRFDQRLPATCASGRSTAPQGVAGELLLALNVGFVIDPVATGTARRVAQGPIFSQLVSKQQPEGGPVRRAAVLSRKVDLP</sequence>
<evidence type="ECO:0000313" key="3">
    <source>
        <dbReference type="Proteomes" id="UP000587524"/>
    </source>
</evidence>